<sequence>MQSNVLPEMECRRSGGAAMPLTVGWEEQILREVERSVQQAQTEERLLQVFGSIAKLAYGRLHGMGWVETLVLEEAELFVYWADKLPDHRSTLVMLKDRLPFGERIKSPSGEGTTKEMRKLILDMLRYMRRPREEAAIH</sequence>
<accession>A0A0U2WCQ9</accession>
<dbReference type="KEGG" id="pnp:IJ22_50230"/>
<dbReference type="EMBL" id="CP013652">
    <property type="protein sequence ID" value="ALS25285.1"/>
    <property type="molecule type" value="Genomic_DNA"/>
</dbReference>
<organism evidence="1 2">
    <name type="scientific">Paenibacillus naphthalenovorans</name>
    <dbReference type="NCBI Taxonomy" id="162209"/>
    <lineage>
        <taxon>Bacteria</taxon>
        <taxon>Bacillati</taxon>
        <taxon>Bacillota</taxon>
        <taxon>Bacilli</taxon>
        <taxon>Bacillales</taxon>
        <taxon>Paenibacillaceae</taxon>
        <taxon>Paenibacillus</taxon>
    </lineage>
</organism>
<protein>
    <submittedName>
        <fullName evidence="1">Uncharacterized protein</fullName>
    </submittedName>
</protein>
<evidence type="ECO:0000313" key="2">
    <source>
        <dbReference type="Proteomes" id="UP000061660"/>
    </source>
</evidence>
<name>A0A0U2WCQ9_9BACL</name>
<dbReference type="Proteomes" id="UP000061660">
    <property type="component" value="Chromosome"/>
</dbReference>
<dbReference type="STRING" id="162209.IJ22_50230"/>
<dbReference type="RefSeq" id="WP_062410674.1">
    <property type="nucleotide sequence ID" value="NZ_BJCS01000009.1"/>
</dbReference>
<reference evidence="1 2" key="2">
    <citation type="journal article" date="2016" name="Genome Announc.">
        <title>Complete Genome Sequences of Two Interactive Moderate Thermophiles, Paenibacillus napthalenovorans 32O-Y and Paenibacillus sp. 32O-W.</title>
        <authorList>
            <person name="Butler R.R.III."/>
            <person name="Wang J."/>
            <person name="Stark B.C."/>
            <person name="Pombert J.F."/>
        </authorList>
    </citation>
    <scope>NUCLEOTIDE SEQUENCE [LARGE SCALE GENOMIC DNA]</scope>
    <source>
        <strain evidence="1 2">32O-Y</strain>
    </source>
</reference>
<proteinExistence type="predicted"/>
<dbReference type="AlphaFoldDB" id="A0A0U2WCQ9"/>
<gene>
    <name evidence="1" type="ORF">IJ22_50230</name>
</gene>
<dbReference type="PATRIC" id="fig|162209.4.peg.5308"/>
<keyword evidence="2" id="KW-1185">Reference proteome</keyword>
<dbReference type="OrthoDB" id="2620834at2"/>
<reference evidence="2" key="1">
    <citation type="submission" date="2015-12" db="EMBL/GenBank/DDBJ databases">
        <title>Complete genome sequences of two moderately thermophilic Paenibacillus species.</title>
        <authorList>
            <person name="Butler R.III."/>
            <person name="Wang J."/>
            <person name="Stark B.C."/>
            <person name="Pombert J.-F."/>
        </authorList>
    </citation>
    <scope>NUCLEOTIDE SEQUENCE [LARGE SCALE GENOMIC DNA]</scope>
    <source>
        <strain evidence="2">32O-Y</strain>
    </source>
</reference>
<evidence type="ECO:0000313" key="1">
    <source>
        <dbReference type="EMBL" id="ALS25285.1"/>
    </source>
</evidence>